<evidence type="ECO:0000313" key="7">
    <source>
        <dbReference type="Proteomes" id="UP000196138"/>
    </source>
</evidence>
<dbReference type="PANTHER" id="PTHR30249:SF0">
    <property type="entry name" value="PLASTIDAL GLYCOLATE_GLYCERATE TRANSLOCATOR 1, CHLOROPLASTIC"/>
    <property type="match status" value="1"/>
</dbReference>
<feature type="transmembrane region" description="Helical" evidence="5">
    <location>
        <begin position="52"/>
        <end position="71"/>
    </location>
</feature>
<dbReference type="EMBL" id="CP021455">
    <property type="protein sequence ID" value="ARU04079.1"/>
    <property type="molecule type" value="Genomic_DNA"/>
</dbReference>
<comment type="subcellular location">
    <subcellularLocation>
        <location evidence="1">Membrane</location>
        <topology evidence="1">Multi-pass membrane protein</topology>
    </subcellularLocation>
</comment>
<keyword evidence="7" id="KW-1185">Reference proteome</keyword>
<dbReference type="AlphaFoldDB" id="A0A1Y0EL33"/>
<dbReference type="Pfam" id="PF04172">
    <property type="entry name" value="LrgB"/>
    <property type="match status" value="1"/>
</dbReference>
<dbReference type="InterPro" id="IPR007300">
    <property type="entry name" value="CidB/LrgB"/>
</dbReference>
<dbReference type="GO" id="GO:0016020">
    <property type="term" value="C:membrane"/>
    <property type="evidence" value="ECO:0007669"/>
    <property type="project" value="UniProtKB-SubCell"/>
</dbReference>
<accession>A0A1Y0EL33</accession>
<gene>
    <name evidence="6" type="ORF">CCO03_04785</name>
</gene>
<protein>
    <recommendedName>
        <fullName evidence="8">Murein hydrolase effector protein LrgB</fullName>
    </recommendedName>
</protein>
<feature type="transmembrane region" description="Helical" evidence="5">
    <location>
        <begin position="108"/>
        <end position="131"/>
    </location>
</feature>
<evidence type="ECO:0000256" key="5">
    <source>
        <dbReference type="SAM" id="Phobius"/>
    </source>
</evidence>
<feature type="transmembrane region" description="Helical" evidence="5">
    <location>
        <begin position="222"/>
        <end position="245"/>
    </location>
</feature>
<keyword evidence="4 5" id="KW-0472">Membrane</keyword>
<evidence type="ECO:0000313" key="6">
    <source>
        <dbReference type="EMBL" id="ARU04079.1"/>
    </source>
</evidence>
<keyword evidence="3 5" id="KW-1133">Transmembrane helix</keyword>
<evidence type="ECO:0000256" key="4">
    <source>
        <dbReference type="ARBA" id="ARBA00023136"/>
    </source>
</evidence>
<keyword evidence="2 5" id="KW-0812">Transmembrane</keyword>
<name>A0A1Y0EL33_9BURK</name>
<feature type="transmembrane region" description="Helical" evidence="5">
    <location>
        <begin position="20"/>
        <end position="40"/>
    </location>
</feature>
<reference evidence="6 7" key="1">
    <citation type="submission" date="2017-05" db="EMBL/GenBank/DDBJ databases">
        <authorList>
            <person name="Song R."/>
            <person name="Chenine A.L."/>
            <person name="Ruprecht R.M."/>
        </authorList>
    </citation>
    <scope>NUCLEOTIDE SEQUENCE [LARGE SCALE GENOMIC DNA]</scope>
    <source>
        <strain evidence="6 7">DSM 26136</strain>
    </source>
</reference>
<dbReference type="Proteomes" id="UP000196138">
    <property type="component" value="Chromosome"/>
</dbReference>
<evidence type="ECO:0000256" key="2">
    <source>
        <dbReference type="ARBA" id="ARBA00022692"/>
    </source>
</evidence>
<proteinExistence type="predicted"/>
<dbReference type="PANTHER" id="PTHR30249">
    <property type="entry name" value="PUTATIVE SEROTONIN TRANSPORTER"/>
    <property type="match status" value="1"/>
</dbReference>
<feature type="transmembrane region" description="Helical" evidence="5">
    <location>
        <begin position="151"/>
        <end position="178"/>
    </location>
</feature>
<sequence>MTALSAWAGQAAALWHSWAATPLFGLTLTLMVYLAVQTVYRRLGNLTWANPVFWSVLVVAVVLSVTGVPYARYFASAQFIHLLLGPAVVAMAWPLWQRRAALRQRGVKLLAVAMVGGACAAGSAVLMAWWWGLPREVILSLAPKSVTTPVAMGVADAIGGIPALSAVFAVLTGMIGAIGGKTVFALLRLPATSRGDMVRGFAMGTAAHGIGSARALQVNAEAGAYAGLAMGLQSLLAALLIPLLVQLWP</sequence>
<evidence type="ECO:0000256" key="3">
    <source>
        <dbReference type="ARBA" id="ARBA00022989"/>
    </source>
</evidence>
<feature type="transmembrane region" description="Helical" evidence="5">
    <location>
        <begin position="77"/>
        <end position="96"/>
    </location>
</feature>
<dbReference type="KEGG" id="cser:CCO03_04785"/>
<organism evidence="6 7">
    <name type="scientific">Comamonas serinivorans</name>
    <dbReference type="NCBI Taxonomy" id="1082851"/>
    <lineage>
        <taxon>Bacteria</taxon>
        <taxon>Pseudomonadati</taxon>
        <taxon>Pseudomonadota</taxon>
        <taxon>Betaproteobacteria</taxon>
        <taxon>Burkholderiales</taxon>
        <taxon>Comamonadaceae</taxon>
        <taxon>Comamonas</taxon>
    </lineage>
</organism>
<evidence type="ECO:0008006" key="8">
    <source>
        <dbReference type="Google" id="ProtNLM"/>
    </source>
</evidence>
<dbReference type="RefSeq" id="WP_087277926.1">
    <property type="nucleotide sequence ID" value="NZ_CP021455.1"/>
</dbReference>
<evidence type="ECO:0000256" key="1">
    <source>
        <dbReference type="ARBA" id="ARBA00004141"/>
    </source>
</evidence>
<dbReference type="OrthoDB" id="9811701at2"/>